<evidence type="ECO:0000313" key="2">
    <source>
        <dbReference type="Proteomes" id="UP000231474"/>
    </source>
</evidence>
<organism evidence="1 2">
    <name type="scientific">Candidatus Shapirobacteria bacterium CG10_big_fil_rev_8_21_14_0_10_40_9</name>
    <dbReference type="NCBI Taxonomy" id="1974888"/>
    <lineage>
        <taxon>Bacteria</taxon>
        <taxon>Candidatus Shapironibacteriota</taxon>
    </lineage>
</organism>
<dbReference type="Proteomes" id="UP000231474">
    <property type="component" value="Unassembled WGS sequence"/>
</dbReference>
<dbReference type="AlphaFoldDB" id="A0A2M8L3B5"/>
<proteinExistence type="predicted"/>
<protein>
    <submittedName>
        <fullName evidence="1">Uncharacterized protein</fullName>
    </submittedName>
</protein>
<evidence type="ECO:0000313" key="1">
    <source>
        <dbReference type="EMBL" id="PJE67409.1"/>
    </source>
</evidence>
<accession>A0A2M8L3B5</accession>
<comment type="caution">
    <text evidence="1">The sequence shown here is derived from an EMBL/GenBank/DDBJ whole genome shotgun (WGS) entry which is preliminary data.</text>
</comment>
<dbReference type="EMBL" id="PFEK01000051">
    <property type="protein sequence ID" value="PJE67409.1"/>
    <property type="molecule type" value="Genomic_DNA"/>
</dbReference>
<sequence length="114" mass="12946">MGNTERIEVRFKGGLWSAKEFTNKMEAIYFKGGYPEFRSDGNEEKIAKNKEKRVAELGRWMGRASVKINGEPAFTARGKDLGSCLGFIYRICPIPTVIKDGPHEKTLVFEWGKE</sequence>
<reference evidence="2" key="1">
    <citation type="submission" date="2017-09" db="EMBL/GenBank/DDBJ databases">
        <title>Depth-based differentiation of microbial function through sediment-hosted aquifers and enrichment of novel symbionts in the deep terrestrial subsurface.</title>
        <authorList>
            <person name="Probst A.J."/>
            <person name="Ladd B."/>
            <person name="Jarett J.K."/>
            <person name="Geller-Mcgrath D.E."/>
            <person name="Sieber C.M.K."/>
            <person name="Emerson J.B."/>
            <person name="Anantharaman K."/>
            <person name="Thomas B.C."/>
            <person name="Malmstrom R."/>
            <person name="Stieglmeier M."/>
            <person name="Klingl A."/>
            <person name="Woyke T."/>
            <person name="Ryan C.M."/>
            <person name="Banfield J.F."/>
        </authorList>
    </citation>
    <scope>NUCLEOTIDE SEQUENCE [LARGE SCALE GENOMIC DNA]</scope>
</reference>
<gene>
    <name evidence="1" type="ORF">COU95_02610</name>
</gene>
<name>A0A2M8L3B5_9BACT</name>